<dbReference type="OrthoDB" id="5843397at2759"/>
<dbReference type="InterPro" id="IPR036179">
    <property type="entry name" value="Ig-like_dom_sf"/>
</dbReference>
<feature type="non-terminal residue" evidence="2">
    <location>
        <position position="1"/>
    </location>
</feature>
<dbReference type="SMART" id="SM00409">
    <property type="entry name" value="IG"/>
    <property type="match status" value="1"/>
</dbReference>
<dbReference type="PANTHER" id="PTHR23278">
    <property type="entry name" value="SIDESTEP PROTEIN"/>
    <property type="match status" value="1"/>
</dbReference>
<keyword evidence="3" id="KW-1185">Reference proteome</keyword>
<dbReference type="EMBL" id="NCKU01011895">
    <property type="protein sequence ID" value="RWS00276.1"/>
    <property type="molecule type" value="Genomic_DNA"/>
</dbReference>
<dbReference type="Proteomes" id="UP000285301">
    <property type="component" value="Unassembled WGS sequence"/>
</dbReference>
<dbReference type="AlphaFoldDB" id="A0A443QB79"/>
<dbReference type="SUPFAM" id="SSF48726">
    <property type="entry name" value="Immunoglobulin"/>
    <property type="match status" value="1"/>
</dbReference>
<dbReference type="PROSITE" id="PS50835">
    <property type="entry name" value="IG_LIKE"/>
    <property type="match status" value="1"/>
</dbReference>
<protein>
    <submittedName>
        <fullName evidence="2">Sidestep protein-like protein</fullName>
    </submittedName>
</protein>
<dbReference type="InterPro" id="IPR013783">
    <property type="entry name" value="Ig-like_fold"/>
</dbReference>
<dbReference type="PANTHER" id="PTHR23278:SF19">
    <property type="entry name" value="OBSCURIN"/>
    <property type="match status" value="1"/>
</dbReference>
<dbReference type="Pfam" id="PF00047">
    <property type="entry name" value="ig"/>
    <property type="match status" value="1"/>
</dbReference>
<comment type="caution">
    <text evidence="2">The sequence shown here is derived from an EMBL/GenBank/DDBJ whole genome shotgun (WGS) entry which is preliminary data.</text>
</comment>
<sequence length="106" mass="12203">IPAKVVLVNTNVALPCNITPLISDDSVLLIFWYHNEKTIYTLDSRVNKTEHFANSEYSTRVTFEKRSPVSYLLIQPAIEEDEGEYRCRVDFKLSSTRNTVIPLQII</sequence>
<accession>A0A443QB79</accession>
<proteinExistence type="predicted"/>
<feature type="non-terminal residue" evidence="2">
    <location>
        <position position="106"/>
    </location>
</feature>
<evidence type="ECO:0000313" key="2">
    <source>
        <dbReference type="EMBL" id="RWS00276.1"/>
    </source>
</evidence>
<feature type="domain" description="Ig-like" evidence="1">
    <location>
        <begin position="1"/>
        <end position="101"/>
    </location>
</feature>
<dbReference type="InterPro" id="IPR003599">
    <property type="entry name" value="Ig_sub"/>
</dbReference>
<dbReference type="STRING" id="1965070.A0A443QB79"/>
<organism evidence="2 3">
    <name type="scientific">Dinothrombium tinctorium</name>
    <dbReference type="NCBI Taxonomy" id="1965070"/>
    <lineage>
        <taxon>Eukaryota</taxon>
        <taxon>Metazoa</taxon>
        <taxon>Ecdysozoa</taxon>
        <taxon>Arthropoda</taxon>
        <taxon>Chelicerata</taxon>
        <taxon>Arachnida</taxon>
        <taxon>Acari</taxon>
        <taxon>Acariformes</taxon>
        <taxon>Trombidiformes</taxon>
        <taxon>Prostigmata</taxon>
        <taxon>Anystina</taxon>
        <taxon>Parasitengona</taxon>
        <taxon>Trombidioidea</taxon>
        <taxon>Trombidiidae</taxon>
        <taxon>Dinothrombium</taxon>
    </lineage>
</organism>
<gene>
    <name evidence="2" type="ORF">B4U79_05017</name>
</gene>
<dbReference type="Gene3D" id="2.60.40.10">
    <property type="entry name" value="Immunoglobulins"/>
    <property type="match status" value="1"/>
</dbReference>
<reference evidence="2 3" key="1">
    <citation type="journal article" date="2018" name="Gigascience">
        <title>Genomes of trombidid mites reveal novel predicted allergens and laterally-transferred genes associated with secondary metabolism.</title>
        <authorList>
            <person name="Dong X."/>
            <person name="Chaisiri K."/>
            <person name="Xia D."/>
            <person name="Armstrong S.D."/>
            <person name="Fang Y."/>
            <person name="Donnelly M.J."/>
            <person name="Kadowaki T."/>
            <person name="McGarry J.W."/>
            <person name="Darby A.C."/>
            <person name="Makepeace B.L."/>
        </authorList>
    </citation>
    <scope>NUCLEOTIDE SEQUENCE [LARGE SCALE GENOMIC DNA]</scope>
    <source>
        <strain evidence="2">UoL-WK</strain>
    </source>
</reference>
<evidence type="ECO:0000313" key="3">
    <source>
        <dbReference type="Proteomes" id="UP000285301"/>
    </source>
</evidence>
<evidence type="ECO:0000259" key="1">
    <source>
        <dbReference type="PROSITE" id="PS50835"/>
    </source>
</evidence>
<name>A0A443QB79_9ACAR</name>
<dbReference type="InterPro" id="IPR007110">
    <property type="entry name" value="Ig-like_dom"/>
</dbReference>
<dbReference type="InterPro" id="IPR013151">
    <property type="entry name" value="Immunoglobulin_dom"/>
</dbReference>